<dbReference type="EMBL" id="KJ489399">
    <property type="protein sequence ID" value="AHZ10053.1"/>
    <property type="molecule type" value="Genomic_DNA"/>
</dbReference>
<evidence type="ECO:0000313" key="2">
    <source>
        <dbReference type="Proteomes" id="UP000026900"/>
    </source>
</evidence>
<evidence type="ECO:0000313" key="1">
    <source>
        <dbReference type="EMBL" id="AHZ10053.1"/>
    </source>
</evidence>
<dbReference type="GeneID" id="19526035"/>
<keyword evidence="2" id="KW-1185">Reference proteome</keyword>
<dbReference type="RefSeq" id="YP_009036484.1">
    <property type="nucleotide sequence ID" value="NC_024213.1"/>
</dbReference>
<dbReference type="KEGG" id="vg:19526035"/>
<sequence length="133" mass="15000">MLQIVDNENNEGTLTITDAGDRLKFKVSDNNTDGQYSIKLGYKKLKKLSDKLTAFLNADESDIEDGTSIIIEKKTKFLEVEISYVDLGFVVGTMDGSRQGDWEVLTVQHHHIESIVKEIDDKLISLEEDTLHV</sequence>
<protein>
    <submittedName>
        <fullName evidence="1">Uncharacterized protein</fullName>
    </submittedName>
</protein>
<dbReference type="Proteomes" id="UP000026900">
    <property type="component" value="Segment"/>
</dbReference>
<name>A0A024B223_9CAUD</name>
<proteinExistence type="predicted"/>
<reference evidence="2" key="1">
    <citation type="submission" date="2014-09" db="EMBL/GenBank/DDBJ databases">
        <authorList>
            <person name="Sauder A.B."/>
            <person name="McKenzie Q.R."/>
            <person name="Temple L.M."/>
            <person name="Alexis B.K."/>
            <person name="Al-Atrache Z."/>
            <person name="Lewis L.O."/>
            <person name="Loesser-Casey K.E."/>
            <person name="Mitchell K.J."/>
        </authorList>
    </citation>
    <scope>NUCLEOTIDE SEQUENCE [LARGE SCALE GENOMIC DNA]</scope>
</reference>
<accession>A0A024B223</accession>
<organism evidence="1 2">
    <name type="scientific">Bacillus phage Hakuna</name>
    <dbReference type="NCBI Taxonomy" id="1486659"/>
    <lineage>
        <taxon>Viruses</taxon>
        <taxon>Duplodnaviria</taxon>
        <taxon>Heunggongvirae</taxon>
        <taxon>Uroviricota</taxon>
        <taxon>Caudoviricetes</taxon>
        <taxon>Herelleviridae</taxon>
        <taxon>Bastillevirinae</taxon>
        <taxon>Wphvirus</taxon>
        <taxon>Wphvirus hakuna</taxon>
    </lineage>
</organism>